<feature type="domain" description="Nitrogenase/oxidoreductase component 1" evidence="1">
    <location>
        <begin position="75"/>
        <end position="467"/>
    </location>
</feature>
<dbReference type="OrthoDB" id="9767044at2"/>
<dbReference type="PANTHER" id="PTHR42956:SF1">
    <property type="entry name" value="NITROGENASE IRON-MOLYBDENUM COFACTOR BIOSYNTHESIS PROTEIN NIFE"/>
    <property type="match status" value="1"/>
</dbReference>
<dbReference type="InterPro" id="IPR000510">
    <property type="entry name" value="Nase/OxRdtase_comp1"/>
</dbReference>
<dbReference type="PANTHER" id="PTHR42956">
    <property type="entry name" value="NITROGENASE IRON-MOLYBDENUM COFACTOR BIOSYNTHESIS PROTEIN NIFE"/>
    <property type="match status" value="1"/>
</dbReference>
<dbReference type="Pfam" id="PF00148">
    <property type="entry name" value="Oxidored_nitro"/>
    <property type="match status" value="1"/>
</dbReference>
<dbReference type="RefSeq" id="WP_041894108.1">
    <property type="nucleotide sequence ID" value="NZ_CP010086.2"/>
</dbReference>
<dbReference type="Gene3D" id="3.40.50.1980">
    <property type="entry name" value="Nitrogenase molybdenum iron protein domain"/>
    <property type="match status" value="1"/>
</dbReference>
<name>A0A0B5QKS7_CLOBE</name>
<dbReference type="EMBL" id="CP010086">
    <property type="protein sequence ID" value="AJG97333.1"/>
    <property type="molecule type" value="Genomic_DNA"/>
</dbReference>
<gene>
    <name evidence="2" type="ORF">LF65_00702</name>
</gene>
<sequence>MAYKKINLDIPEVESREQRLGTIIAWDGKASELSEQSSYERRGCEGRGKQCRLCEMKGPFTQGSVCSEQMVECQAGNVRDAVLIQHSPIGCGVGQVPYNSIYRNGLALRNLPVENIRIICTNLDESDMVFGGVKKLKQSIKDAFERYSPKAIFLGTSCATGIIGEDMESVAAEAEDEIGIPVIPLACEGFRSKHWSTGFDATQHGILRKIVRKNPKKQEDLINVINLWGSDVFTPMLGELGLRVNYVVDLATVDDLAQLSEAAGTVGFCYTLSSYMAAALEQEFGVLEIKAPQPYGFAGTDAWIREIARVTHREELAEEFIKKEHERIKPKLKELREKLKGVKGYVATGSAYAHGLITVLRELGVEVNGSLVFHHDPVYDSGDPKQDSLKFLIDNYDDVPSFSVSNRQQYQFYGLLKKTNPDFILIRHNGLAPLASRLGIPAAPLGDEHLAIGYDGMVNLGEAVLDVLAHRKFHQDLKEHVKLPYTKWWLDQEDPYILAKKPEILNEKII</sequence>
<dbReference type="KEGG" id="cbei:LF65_00702"/>
<dbReference type="AlphaFoldDB" id="A0A0B5QKS7"/>
<evidence type="ECO:0000259" key="1">
    <source>
        <dbReference type="Pfam" id="PF00148"/>
    </source>
</evidence>
<dbReference type="STRING" id="1520.LF65_00702"/>
<dbReference type="GO" id="GO:0016491">
    <property type="term" value="F:oxidoreductase activity"/>
    <property type="evidence" value="ECO:0007669"/>
    <property type="project" value="InterPro"/>
</dbReference>
<evidence type="ECO:0000313" key="3">
    <source>
        <dbReference type="Proteomes" id="UP000031866"/>
    </source>
</evidence>
<proteinExistence type="predicted"/>
<evidence type="ECO:0000313" key="2">
    <source>
        <dbReference type="EMBL" id="AJG97333.1"/>
    </source>
</evidence>
<dbReference type="SUPFAM" id="SSF53807">
    <property type="entry name" value="Helical backbone' metal receptor"/>
    <property type="match status" value="1"/>
</dbReference>
<organism evidence="2 3">
    <name type="scientific">Clostridium beijerinckii</name>
    <name type="common">Clostridium MP</name>
    <dbReference type="NCBI Taxonomy" id="1520"/>
    <lineage>
        <taxon>Bacteria</taxon>
        <taxon>Bacillati</taxon>
        <taxon>Bacillota</taxon>
        <taxon>Clostridia</taxon>
        <taxon>Eubacteriales</taxon>
        <taxon>Clostridiaceae</taxon>
        <taxon>Clostridium</taxon>
    </lineage>
</organism>
<protein>
    <submittedName>
        <fullName evidence="2">Nitrogenase</fullName>
    </submittedName>
</protein>
<accession>A0A0B5QKS7</accession>
<dbReference type="Proteomes" id="UP000031866">
    <property type="component" value="Chromosome"/>
</dbReference>
<reference evidence="3" key="1">
    <citation type="submission" date="2014-12" db="EMBL/GenBank/DDBJ databases">
        <title>Genome sequence of Clostridium beijerinckii strain 59B.</title>
        <authorList>
            <person name="Little G.T."/>
            <person name="Minton N.P."/>
        </authorList>
    </citation>
    <scope>NUCLEOTIDE SEQUENCE [LARGE SCALE GENOMIC DNA]</scope>
    <source>
        <strain evidence="3">59B</strain>
    </source>
</reference>
<dbReference type="InterPro" id="IPR049939">
    <property type="entry name" value="NifE-like"/>
</dbReference>
<dbReference type="Gene3D" id="3.40.50.12380">
    <property type="entry name" value="Nitrogenase MoFe cofactor biosynthesis protein NifE, C-terminal"/>
    <property type="match status" value="1"/>
</dbReference>